<dbReference type="InterPro" id="IPR032387">
    <property type="entry name" value="ACAS_N"/>
</dbReference>
<keyword evidence="5" id="KW-0067">ATP-binding</keyword>
<evidence type="ECO:0000256" key="2">
    <source>
        <dbReference type="ARBA" id="ARBA00013275"/>
    </source>
</evidence>
<dbReference type="PROSITE" id="PS00455">
    <property type="entry name" value="AMP_BINDING"/>
    <property type="match status" value="1"/>
</dbReference>
<keyword evidence="3" id="KW-0436">Ligase</keyword>
<evidence type="ECO:0000259" key="7">
    <source>
        <dbReference type="Pfam" id="PF13193"/>
    </source>
</evidence>
<dbReference type="InterPro" id="IPR042099">
    <property type="entry name" value="ANL_N_sf"/>
</dbReference>
<dbReference type="EC" id="6.2.1.1" evidence="2"/>
<dbReference type="PANTHER" id="PTHR24095">
    <property type="entry name" value="ACETYL-COENZYME A SYNTHETASE"/>
    <property type="match status" value="1"/>
</dbReference>
<dbReference type="Pfam" id="PF16177">
    <property type="entry name" value="ACAS_N"/>
    <property type="match status" value="1"/>
</dbReference>
<dbReference type="OrthoDB" id="1706066at2759"/>
<evidence type="ECO:0000313" key="9">
    <source>
        <dbReference type="EMBL" id="KAF0853146.1"/>
    </source>
</evidence>
<accession>A0A8K0AIN0</accession>
<dbReference type="SUPFAM" id="SSF56801">
    <property type="entry name" value="Acetyl-CoA synthetase-like"/>
    <property type="match status" value="1"/>
</dbReference>
<feature type="domain" description="Acetyl-coenzyme A synthetase N-terminal" evidence="8">
    <location>
        <begin position="26"/>
        <end position="82"/>
    </location>
</feature>
<dbReference type="EMBL" id="VRVR01000001">
    <property type="protein sequence ID" value="KAF0853146.1"/>
    <property type="molecule type" value="Genomic_DNA"/>
</dbReference>
<feature type="domain" description="AMP-dependent synthetase/ligase" evidence="6">
    <location>
        <begin position="142"/>
        <end position="539"/>
    </location>
</feature>
<name>A0A8K0AIN0_ANDGO</name>
<dbReference type="Pfam" id="PF13193">
    <property type="entry name" value="AMP-binding_C"/>
    <property type="match status" value="1"/>
</dbReference>
<evidence type="ECO:0000256" key="4">
    <source>
        <dbReference type="ARBA" id="ARBA00022741"/>
    </source>
</evidence>
<dbReference type="InterPro" id="IPR000873">
    <property type="entry name" value="AMP-dep_synth/lig_dom"/>
</dbReference>
<protein>
    <recommendedName>
        <fullName evidence="2">acetate--CoA ligase</fullName>
        <ecNumber evidence="2">6.2.1.1</ecNumber>
    </recommendedName>
</protein>
<dbReference type="PANTHER" id="PTHR24095:SF232">
    <property type="entry name" value="ACETYL-COENZYME A SYNTHETASE"/>
    <property type="match status" value="1"/>
</dbReference>
<proteinExistence type="inferred from homology"/>
<feature type="domain" description="AMP-binding enzyme C-terminal" evidence="7">
    <location>
        <begin position="618"/>
        <end position="696"/>
    </location>
</feature>
<comment type="caution">
    <text evidence="9">The sequence shown here is derived from an EMBL/GenBank/DDBJ whole genome shotgun (WGS) entry which is preliminary data.</text>
</comment>
<evidence type="ECO:0000259" key="8">
    <source>
        <dbReference type="Pfam" id="PF16177"/>
    </source>
</evidence>
<dbReference type="Pfam" id="PF00501">
    <property type="entry name" value="AMP-binding"/>
    <property type="match status" value="1"/>
</dbReference>
<dbReference type="GO" id="GO:0003987">
    <property type="term" value="F:acetate-CoA ligase activity"/>
    <property type="evidence" value="ECO:0007669"/>
    <property type="project" value="UniProtKB-EC"/>
</dbReference>
<reference evidence="9" key="1">
    <citation type="submission" date="2019-09" db="EMBL/GenBank/DDBJ databases">
        <title>The Mitochondrial Proteome of the Jakobid, Andalucia godoyi, a Protist With the Most Gene-Rich and Bacteria-Like Mitochondrial Genome.</title>
        <authorList>
            <person name="Gray M.W."/>
            <person name="Burger G."/>
            <person name="Derelle R."/>
            <person name="Klimes V."/>
            <person name="Leger M."/>
            <person name="Sarrasin M."/>
            <person name="Vlcek C."/>
            <person name="Roger A.J."/>
            <person name="Elias M."/>
            <person name="Lang B.F."/>
        </authorList>
    </citation>
    <scope>NUCLEOTIDE SEQUENCE</scope>
    <source>
        <strain evidence="9">And28</strain>
    </source>
</reference>
<dbReference type="GO" id="GO:0006085">
    <property type="term" value="P:acetyl-CoA biosynthetic process"/>
    <property type="evidence" value="ECO:0007669"/>
    <property type="project" value="TreeGrafter"/>
</dbReference>
<dbReference type="Proteomes" id="UP000799049">
    <property type="component" value="Unassembled WGS sequence"/>
</dbReference>
<dbReference type="InterPro" id="IPR020845">
    <property type="entry name" value="AMP-binding_CS"/>
</dbReference>
<sequence length="738" mass="80932">MFAMRRAPTRRLSSLRETFQVEKVREYVNRANKDPLAYWEAAARRLPWFEPWTSVFMWNKDPNDSTSFSWFKGGKTNLCYSALDSHVSPSSCSISSNSFRHSFSSVTESKAKSGKLETVNFDASQLRFGDKFSSGDVDRSNQLALHYMSEDGTTRTYTYAQLLVSVKEYAAALRGLGVKKGDRVTLYMPTCPEAVMLMLACTRIGAIHSVIFAGFGAKAIADRVVAAGSNFLFTSDVTARRGHEVPLLPMVREAVQIASDTCKREGTADIIKNVIVLPRSIARPSVSSDKSGRPSDVCAEQQTREMTWAEFLRHAAKGTSEVEKTSADDPAFILATSGTTSKPKLVIHRHGGYQVHISQMADVLFGMKAGERILSLSDIGWIVGHSYIVYAPLILGTTTYLFEGGLDYPTPFVSWNRFLQDYNPDFMFTSPTAIRMWMKSGAAGFRAAALSAETRLSRIFCAGEVLNPPAWDWLQNTVFENRVPVLDHMWQSETGGPVMGNPFGIGRMPIKAGSCGIPLPGIEVSVVDPQAADERVPPGLKANVAFTAPFPGLISDIWGEPGRYNREYWEKIYLKSGASARMYATGDAAHLDQDGYVWFAGRADEVLKIAAHRISVIEVESAFLMHPAVAEAGVTGQPDEIRGEIIAAFVVLKDGFHGSDSLKQEIINTVRRELGHVAVIGSVRFVKMIPKTRSGKIVRRALRAVVAGKDVGDISTLEDGASIEEARKAVQQLGLAAA</sequence>
<dbReference type="AlphaFoldDB" id="A0A8K0AIN0"/>
<evidence type="ECO:0000256" key="3">
    <source>
        <dbReference type="ARBA" id="ARBA00022598"/>
    </source>
</evidence>
<evidence type="ECO:0000313" key="10">
    <source>
        <dbReference type="Proteomes" id="UP000799049"/>
    </source>
</evidence>
<dbReference type="GO" id="GO:0005524">
    <property type="term" value="F:ATP binding"/>
    <property type="evidence" value="ECO:0007669"/>
    <property type="project" value="UniProtKB-KW"/>
</dbReference>
<dbReference type="Gene3D" id="3.30.300.30">
    <property type="match status" value="1"/>
</dbReference>
<dbReference type="InterPro" id="IPR025110">
    <property type="entry name" value="AMP-bd_C"/>
</dbReference>
<keyword evidence="10" id="KW-1185">Reference proteome</keyword>
<gene>
    <name evidence="9" type="ORF">ANDGO_02361</name>
</gene>
<evidence type="ECO:0000259" key="6">
    <source>
        <dbReference type="Pfam" id="PF00501"/>
    </source>
</evidence>
<evidence type="ECO:0000256" key="5">
    <source>
        <dbReference type="ARBA" id="ARBA00022840"/>
    </source>
</evidence>
<comment type="similarity">
    <text evidence="1">Belongs to the ATP-dependent AMP-binding enzyme family.</text>
</comment>
<dbReference type="Gene3D" id="3.40.50.12780">
    <property type="entry name" value="N-terminal domain of ligase-like"/>
    <property type="match status" value="2"/>
</dbReference>
<organism evidence="9 10">
    <name type="scientific">Andalucia godoyi</name>
    <name type="common">Flagellate</name>
    <dbReference type="NCBI Taxonomy" id="505711"/>
    <lineage>
        <taxon>Eukaryota</taxon>
        <taxon>Discoba</taxon>
        <taxon>Jakobida</taxon>
        <taxon>Andalucina</taxon>
        <taxon>Andaluciidae</taxon>
        <taxon>Andalucia</taxon>
    </lineage>
</organism>
<dbReference type="InterPro" id="IPR045851">
    <property type="entry name" value="AMP-bd_C_sf"/>
</dbReference>
<evidence type="ECO:0000256" key="1">
    <source>
        <dbReference type="ARBA" id="ARBA00006432"/>
    </source>
</evidence>
<keyword evidence="4" id="KW-0547">Nucleotide-binding</keyword>